<feature type="region of interest" description="Disordered" evidence="3">
    <location>
        <begin position="22"/>
        <end position="66"/>
    </location>
</feature>
<name>V4HDW3_9EURY</name>
<dbReference type="InterPro" id="IPR001940">
    <property type="entry name" value="Peptidase_S1C"/>
</dbReference>
<accession>V4HDW3</accession>
<dbReference type="PRINTS" id="PR00834">
    <property type="entry name" value="PROTEASES2C"/>
</dbReference>
<dbReference type="SUPFAM" id="SSF50156">
    <property type="entry name" value="PDZ domain-like"/>
    <property type="match status" value="1"/>
</dbReference>
<keyword evidence="6" id="KW-1185">Reference proteome</keyword>
<dbReference type="InterPro" id="IPR009003">
    <property type="entry name" value="Peptidase_S1_PA"/>
</dbReference>
<protein>
    <submittedName>
        <fullName evidence="5">Serine protease HtrA</fullName>
    </submittedName>
</protein>
<dbReference type="OrthoDB" id="350578at2157"/>
<evidence type="ECO:0000313" key="5">
    <source>
        <dbReference type="EMBL" id="ESP88258.1"/>
    </source>
</evidence>
<proteinExistence type="predicted"/>
<dbReference type="RefSeq" id="WP_023394555.1">
    <property type="nucleotide sequence ID" value="NZ_ASGZ01000030.1"/>
</dbReference>
<sequence length="381" mass="38621">MSEETTRRAVLGALGTAAAGTLAGCGSSTEGETTSEAGAAATTGSTTATETATATPERAASASTAADDDSVYTAVYRDTIGSVALVRSPSGSQGSAFLYDDTHLVTNYHVVGTADRMSVQFADGTSQVGSVLGRDPRSDLAVIEIEAVDGHPPLSLVDAQPTIGTRVAVVGSPYGLQGSLTSGIVSGVDRQVPSPAGDYPIPNAIQTDAPVNPGNSGGPLVDLQGNVLGVVNSGGGDNIAFAISAPLVDRVVSGIVDDGEYEHPYLGVDTIPVTDLVARANDLEEARGVLVRALADDAPAAGELRAATGYERVRGFRVPVGGDVILAVDGEEIGSPKELHAHLALNVSPGETVPMRVRRDGEVIDVDVEVGVAPEATPSTE</sequence>
<dbReference type="GO" id="GO:0006508">
    <property type="term" value="P:proteolysis"/>
    <property type="evidence" value="ECO:0007669"/>
    <property type="project" value="UniProtKB-KW"/>
</dbReference>
<organism evidence="5 6">
    <name type="scientific">Candidatus Halobonum tyrrellensis G22</name>
    <dbReference type="NCBI Taxonomy" id="1324957"/>
    <lineage>
        <taxon>Archaea</taxon>
        <taxon>Methanobacteriati</taxon>
        <taxon>Methanobacteriota</taxon>
        <taxon>Stenosarchaea group</taxon>
        <taxon>Halobacteria</taxon>
        <taxon>Halobacteriales</taxon>
        <taxon>Haloferacaceae</taxon>
        <taxon>Candidatus Halobonum</taxon>
    </lineage>
</organism>
<dbReference type="InterPro" id="IPR036034">
    <property type="entry name" value="PDZ_sf"/>
</dbReference>
<evidence type="ECO:0000256" key="3">
    <source>
        <dbReference type="SAM" id="MobiDB-lite"/>
    </source>
</evidence>
<dbReference type="STRING" id="1324957.K933_09856"/>
<dbReference type="SUPFAM" id="SSF50494">
    <property type="entry name" value="Trypsin-like serine proteases"/>
    <property type="match status" value="1"/>
</dbReference>
<dbReference type="PANTHER" id="PTHR43343:SF3">
    <property type="entry name" value="PROTEASE DO-LIKE 8, CHLOROPLASTIC"/>
    <property type="match status" value="1"/>
</dbReference>
<reference evidence="5 6" key="1">
    <citation type="journal article" date="2013" name="Genome Announc.">
        <title>Draft Genome Sequence of 'Candidatus Halobonum tyrrellensis' Strain G22, Isolated from the Hypersaline Waters of Lake Tyrrell, Australia.</title>
        <authorList>
            <person name="Ugalde J.A."/>
            <person name="Narasingarao P."/>
            <person name="Kuo S."/>
            <person name="Podell S."/>
            <person name="Allen E.E."/>
        </authorList>
    </citation>
    <scope>NUCLEOTIDE SEQUENCE [LARGE SCALE GENOMIC DNA]</scope>
    <source>
        <strain evidence="5 6">G22</strain>
    </source>
</reference>
<gene>
    <name evidence="5" type="ORF">K933_09856</name>
</gene>
<dbReference type="Proteomes" id="UP000017840">
    <property type="component" value="Unassembled WGS sequence"/>
</dbReference>
<feature type="compositionally biased region" description="Low complexity" evidence="3">
    <location>
        <begin position="22"/>
        <end position="65"/>
    </location>
</feature>
<dbReference type="Gene3D" id="2.30.42.10">
    <property type="match status" value="1"/>
</dbReference>
<dbReference type="EMBL" id="ASGZ01000030">
    <property type="protein sequence ID" value="ESP88258.1"/>
    <property type="molecule type" value="Genomic_DNA"/>
</dbReference>
<dbReference type="PANTHER" id="PTHR43343">
    <property type="entry name" value="PEPTIDASE S12"/>
    <property type="match status" value="1"/>
</dbReference>
<dbReference type="PATRIC" id="fig|1324957.4.peg.2003"/>
<dbReference type="InterPro" id="IPR006311">
    <property type="entry name" value="TAT_signal"/>
</dbReference>
<feature type="domain" description="PDZ" evidence="4">
    <location>
        <begin position="264"/>
        <end position="370"/>
    </location>
</feature>
<evidence type="ECO:0000313" key="6">
    <source>
        <dbReference type="Proteomes" id="UP000017840"/>
    </source>
</evidence>
<dbReference type="InterPro" id="IPR001478">
    <property type="entry name" value="PDZ"/>
</dbReference>
<evidence type="ECO:0000259" key="4">
    <source>
        <dbReference type="Pfam" id="PF13180"/>
    </source>
</evidence>
<dbReference type="InterPro" id="IPR051201">
    <property type="entry name" value="Chloro_Bact_Ser_Proteases"/>
</dbReference>
<evidence type="ECO:0000256" key="2">
    <source>
        <dbReference type="ARBA" id="ARBA00022801"/>
    </source>
</evidence>
<keyword evidence="2" id="KW-0378">Hydrolase</keyword>
<dbReference type="eggNOG" id="arCOG02833">
    <property type="taxonomic scope" value="Archaea"/>
</dbReference>
<dbReference type="PROSITE" id="PS51318">
    <property type="entry name" value="TAT"/>
    <property type="match status" value="1"/>
</dbReference>
<dbReference type="Gene3D" id="2.40.10.120">
    <property type="match status" value="1"/>
</dbReference>
<dbReference type="PROSITE" id="PS51257">
    <property type="entry name" value="PROKAR_LIPOPROTEIN"/>
    <property type="match status" value="1"/>
</dbReference>
<dbReference type="Pfam" id="PF13180">
    <property type="entry name" value="PDZ_2"/>
    <property type="match status" value="1"/>
</dbReference>
<dbReference type="AlphaFoldDB" id="V4HDW3"/>
<keyword evidence="1 5" id="KW-0645">Protease</keyword>
<evidence type="ECO:0000256" key="1">
    <source>
        <dbReference type="ARBA" id="ARBA00022670"/>
    </source>
</evidence>
<comment type="caution">
    <text evidence="5">The sequence shown here is derived from an EMBL/GenBank/DDBJ whole genome shotgun (WGS) entry which is preliminary data.</text>
</comment>
<dbReference type="Pfam" id="PF13365">
    <property type="entry name" value="Trypsin_2"/>
    <property type="match status" value="1"/>
</dbReference>
<dbReference type="GO" id="GO:0004252">
    <property type="term" value="F:serine-type endopeptidase activity"/>
    <property type="evidence" value="ECO:0007669"/>
    <property type="project" value="InterPro"/>
</dbReference>